<organism evidence="1">
    <name type="scientific">freshwater metagenome</name>
    <dbReference type="NCBI Taxonomy" id="449393"/>
    <lineage>
        <taxon>unclassified sequences</taxon>
        <taxon>metagenomes</taxon>
        <taxon>ecological metagenomes</taxon>
    </lineage>
</organism>
<sequence>MIWPSLMYVGPSTSAALRRRSEISALLAAVSLKRPRRLRTSHGLIAVTTCPATVSTRVPGGKRFGLVSTGTSARAARRSSGACAIQGMLLGSNVQGPCSVNAPQSRSLMACMLAAPVGICTLQDADHTDLWPRVRQRPSRRAKPVPMSFAGALAPVGWVAP</sequence>
<dbReference type="EMBL" id="CAFAAJ010000071">
    <property type="protein sequence ID" value="CAB4805683.1"/>
    <property type="molecule type" value="Genomic_DNA"/>
</dbReference>
<dbReference type="AlphaFoldDB" id="A0A6J6YBY9"/>
<accession>A0A6J6YBY9</accession>
<proteinExistence type="predicted"/>
<protein>
    <submittedName>
        <fullName evidence="1">Unannotated protein</fullName>
    </submittedName>
</protein>
<reference evidence="1" key="1">
    <citation type="submission" date="2020-05" db="EMBL/GenBank/DDBJ databases">
        <authorList>
            <person name="Chiriac C."/>
            <person name="Salcher M."/>
            <person name="Ghai R."/>
            <person name="Kavagutti S V."/>
        </authorList>
    </citation>
    <scope>NUCLEOTIDE SEQUENCE</scope>
</reference>
<gene>
    <name evidence="1" type="ORF">UFOPK3001_01234</name>
</gene>
<name>A0A6J6YBY9_9ZZZZ</name>
<evidence type="ECO:0000313" key="1">
    <source>
        <dbReference type="EMBL" id="CAB4805683.1"/>
    </source>
</evidence>